<gene>
    <name evidence="1" type="ORF">D1B31_07910</name>
</gene>
<protein>
    <submittedName>
        <fullName evidence="1">Uncharacterized protein</fullName>
    </submittedName>
</protein>
<dbReference type="AlphaFoldDB" id="A0A417YW36"/>
<dbReference type="EMBL" id="QWEG01000004">
    <property type="protein sequence ID" value="RHW41633.1"/>
    <property type="molecule type" value="Genomic_DNA"/>
</dbReference>
<name>A0A417YW36_9BACI</name>
<keyword evidence="2" id="KW-1185">Reference proteome</keyword>
<reference evidence="1 2" key="1">
    <citation type="journal article" date="2017" name="Int. J. Syst. Evol. Microbiol.">
        <title>Bacillus notoginsengisoli sp. nov., a novel bacterium isolated from the rhizosphere of Panax notoginseng.</title>
        <authorList>
            <person name="Zhang M.Y."/>
            <person name="Cheng J."/>
            <person name="Cai Y."/>
            <person name="Zhang T.Y."/>
            <person name="Wu Y.Y."/>
            <person name="Manikprabhu D."/>
            <person name="Li W.J."/>
            <person name="Zhang Y.X."/>
        </authorList>
    </citation>
    <scope>NUCLEOTIDE SEQUENCE [LARGE SCALE GENOMIC DNA]</scope>
    <source>
        <strain evidence="1 2">JCM 30743</strain>
    </source>
</reference>
<accession>A0A417YW36</accession>
<organism evidence="1 2">
    <name type="scientific">Neobacillus notoginsengisoli</name>
    <dbReference type="NCBI Taxonomy" id="1578198"/>
    <lineage>
        <taxon>Bacteria</taxon>
        <taxon>Bacillati</taxon>
        <taxon>Bacillota</taxon>
        <taxon>Bacilli</taxon>
        <taxon>Bacillales</taxon>
        <taxon>Bacillaceae</taxon>
        <taxon>Neobacillus</taxon>
    </lineage>
</organism>
<sequence>MTIIRYNGLKINSLSNSSGLFIGTNHQNRRISRREISQGFGSVEGESGKVMNNCAFLQKKPTKRI</sequence>
<evidence type="ECO:0000313" key="2">
    <source>
        <dbReference type="Proteomes" id="UP000284416"/>
    </source>
</evidence>
<evidence type="ECO:0000313" key="1">
    <source>
        <dbReference type="EMBL" id="RHW41633.1"/>
    </source>
</evidence>
<comment type="caution">
    <text evidence="1">The sequence shown here is derived from an EMBL/GenBank/DDBJ whole genome shotgun (WGS) entry which is preliminary data.</text>
</comment>
<proteinExistence type="predicted"/>
<dbReference type="Proteomes" id="UP000284416">
    <property type="component" value="Unassembled WGS sequence"/>
</dbReference>